<evidence type="ECO:0008006" key="3">
    <source>
        <dbReference type="Google" id="ProtNLM"/>
    </source>
</evidence>
<evidence type="ECO:0000313" key="2">
    <source>
        <dbReference type="Proteomes" id="UP000284250"/>
    </source>
</evidence>
<dbReference type="EMBL" id="QYCN01000005">
    <property type="protein sequence ID" value="RIY12370.1"/>
    <property type="molecule type" value="Genomic_DNA"/>
</dbReference>
<dbReference type="AlphaFoldDB" id="A0A418R496"/>
<dbReference type="SUPFAM" id="SSF49464">
    <property type="entry name" value="Carboxypeptidase regulatory domain-like"/>
    <property type="match status" value="1"/>
</dbReference>
<sequence length="169" mass="17943">MGKREVNFFGFQFNPSPIRLWGAYLSGLCPFLVSSLPAASTSTVYAPVFYCRPAYLGLSAQLAVTAVGRAAQPFTGAVFSQQGLPLPGATVTVAGPRQVPVIVNAEGFFLLQLPAGLPVQLVVAYPGFASQQITLRAPEAEKNLVVTLVPVAPDPGQASWSRRGRQRRG</sequence>
<accession>A0A418R496</accession>
<proteinExistence type="predicted"/>
<evidence type="ECO:0000313" key="1">
    <source>
        <dbReference type="EMBL" id="RIY12370.1"/>
    </source>
</evidence>
<dbReference type="Proteomes" id="UP000284250">
    <property type="component" value="Unassembled WGS sequence"/>
</dbReference>
<dbReference type="InterPro" id="IPR008969">
    <property type="entry name" value="CarboxyPept-like_regulatory"/>
</dbReference>
<dbReference type="OrthoDB" id="886147at2"/>
<keyword evidence="2" id="KW-1185">Reference proteome</keyword>
<protein>
    <recommendedName>
        <fullName evidence="3">Carboxypeptidase-like regulatory domain-containing protein</fullName>
    </recommendedName>
</protein>
<gene>
    <name evidence="1" type="ORF">D0T11_04990</name>
</gene>
<reference evidence="1 2" key="1">
    <citation type="submission" date="2019-01" db="EMBL/GenBank/DDBJ databases">
        <title>Hymenobacter humicola sp. nov., isolated from soils in Antarctica.</title>
        <authorList>
            <person name="Sedlacek I."/>
            <person name="Holochova P."/>
            <person name="Kralova S."/>
            <person name="Pantucek R."/>
            <person name="Stankova E."/>
            <person name="Vrbovska V."/>
            <person name="Kristofova L."/>
            <person name="Svec P."/>
            <person name="Busse H.-J."/>
        </authorList>
    </citation>
    <scope>NUCLEOTIDE SEQUENCE [LARGE SCALE GENOMIC DNA]</scope>
    <source>
        <strain evidence="1 2">CCM 8852</strain>
    </source>
</reference>
<organism evidence="1 2">
    <name type="scientific">Hymenobacter rubripertinctus</name>
    <dbReference type="NCBI Taxonomy" id="2029981"/>
    <lineage>
        <taxon>Bacteria</taxon>
        <taxon>Pseudomonadati</taxon>
        <taxon>Bacteroidota</taxon>
        <taxon>Cytophagia</taxon>
        <taxon>Cytophagales</taxon>
        <taxon>Hymenobacteraceae</taxon>
        <taxon>Hymenobacter</taxon>
    </lineage>
</organism>
<dbReference type="Gene3D" id="2.60.40.1120">
    <property type="entry name" value="Carboxypeptidase-like, regulatory domain"/>
    <property type="match status" value="1"/>
</dbReference>
<dbReference type="Pfam" id="PF13620">
    <property type="entry name" value="CarboxypepD_reg"/>
    <property type="match status" value="1"/>
</dbReference>
<comment type="caution">
    <text evidence="1">The sequence shown here is derived from an EMBL/GenBank/DDBJ whole genome shotgun (WGS) entry which is preliminary data.</text>
</comment>
<name>A0A418R496_9BACT</name>